<name>A0ABP4YX48_9ACTN</name>
<accession>A0ABP4YX48</accession>
<sequence>MHEARGVGLHRAAAAGVRVVESLRAARSDAASFRLAELTDDLRELLTVCHQLRAGLGDVAAALGTARREYDDLGSLRLSGLFAEPVLTTSGYAGASTYLCDDERRLWTLSSVRPGGIAEARGGANAAVTLGEVRLSHRDAGRAGVVVVGAKASASGRLSGSVKVRAVRAAGRLWTDEPLAGLWREPLAAQLARYDAALVQPAQVRPAGRDLLFLRGVLDVGPQGLTIVTADAATVAVEAAFADPALPTVQNLRQLARAAVGHEALLIGRIAGTRTVHGLALSADWLPERLGGHVDLSVDALDRSDLPGQADFEAPEAAPVATVVAPPALHLLRLRVERAVSGGRAAVRTPSATDAARLSVAQLSAGAAVLTALHEAAAGRTRDVLGRLDPLDEFHLARAWLAAAVYDDAVGRHLAVAGWLRP</sequence>
<dbReference type="Proteomes" id="UP001500218">
    <property type="component" value="Unassembled WGS sequence"/>
</dbReference>
<reference evidence="2" key="1">
    <citation type="journal article" date="2019" name="Int. J. Syst. Evol. Microbiol.">
        <title>The Global Catalogue of Microorganisms (GCM) 10K type strain sequencing project: providing services to taxonomists for standard genome sequencing and annotation.</title>
        <authorList>
            <consortium name="The Broad Institute Genomics Platform"/>
            <consortium name="The Broad Institute Genome Sequencing Center for Infectious Disease"/>
            <person name="Wu L."/>
            <person name="Ma J."/>
        </authorList>
    </citation>
    <scope>NUCLEOTIDE SEQUENCE [LARGE SCALE GENOMIC DNA]</scope>
    <source>
        <strain evidence="2">JCM 13250</strain>
    </source>
</reference>
<evidence type="ECO:0000313" key="1">
    <source>
        <dbReference type="EMBL" id="GAA1829264.1"/>
    </source>
</evidence>
<keyword evidence="2" id="KW-1185">Reference proteome</keyword>
<organism evidence="1 2">
    <name type="scientific">Luedemannella flava</name>
    <dbReference type="NCBI Taxonomy" id="349316"/>
    <lineage>
        <taxon>Bacteria</taxon>
        <taxon>Bacillati</taxon>
        <taxon>Actinomycetota</taxon>
        <taxon>Actinomycetes</taxon>
        <taxon>Micromonosporales</taxon>
        <taxon>Micromonosporaceae</taxon>
        <taxon>Luedemannella</taxon>
    </lineage>
</organism>
<dbReference type="EMBL" id="BAAALT010000254">
    <property type="protein sequence ID" value="GAA1829264.1"/>
    <property type="molecule type" value="Genomic_DNA"/>
</dbReference>
<gene>
    <name evidence="1" type="ORF">GCM10009682_55190</name>
</gene>
<protein>
    <submittedName>
        <fullName evidence="1">Uncharacterized protein</fullName>
    </submittedName>
</protein>
<evidence type="ECO:0000313" key="2">
    <source>
        <dbReference type="Proteomes" id="UP001500218"/>
    </source>
</evidence>
<proteinExistence type="predicted"/>
<comment type="caution">
    <text evidence="1">The sequence shown here is derived from an EMBL/GenBank/DDBJ whole genome shotgun (WGS) entry which is preliminary data.</text>
</comment>